<dbReference type="RefSeq" id="WP_183990221.1">
    <property type="nucleotide sequence ID" value="NZ_JACIFG010000002.1"/>
</dbReference>
<dbReference type="PANTHER" id="PTHR20855">
    <property type="entry name" value="ADIPOR/PROGESTIN RECEPTOR-RELATED"/>
    <property type="match status" value="1"/>
</dbReference>
<dbReference type="EMBL" id="JANUBF010000027">
    <property type="protein sequence ID" value="MCS4037822.1"/>
    <property type="molecule type" value="Genomic_DNA"/>
</dbReference>
<reference evidence="9" key="1">
    <citation type="submission" date="2022-08" db="EMBL/GenBank/DDBJ databases">
        <title>Genomic Encyclopedia of Type Strains, Phase V (KMG-V): Genome sequencing to study the core and pangenomes of soil and plant-associated prokaryotes.</title>
        <authorList>
            <person name="Whitman W."/>
        </authorList>
    </citation>
    <scope>NUCLEOTIDE SEQUENCE</scope>
    <source>
        <strain evidence="9">SP3012</strain>
    </source>
</reference>
<feature type="binding site" evidence="7">
    <location>
        <position position="215"/>
    </location>
    <ligand>
        <name>Zn(2+)</name>
        <dbReference type="ChEBI" id="CHEBI:29105"/>
    </ligand>
</feature>
<dbReference type="Proteomes" id="UP001155040">
    <property type="component" value="Unassembled WGS sequence"/>
</dbReference>
<dbReference type="InterPro" id="IPR004254">
    <property type="entry name" value="AdipoR/HlyIII-related"/>
</dbReference>
<feature type="transmembrane region" description="Helical" evidence="8">
    <location>
        <begin position="161"/>
        <end position="179"/>
    </location>
</feature>
<feature type="transmembrane region" description="Helical" evidence="8">
    <location>
        <begin position="128"/>
        <end position="149"/>
    </location>
</feature>
<dbReference type="GO" id="GO:0046872">
    <property type="term" value="F:metal ion binding"/>
    <property type="evidence" value="ECO:0007669"/>
    <property type="project" value="UniProtKB-KW"/>
</dbReference>
<dbReference type="PANTHER" id="PTHR20855:SF3">
    <property type="entry name" value="LD03007P"/>
    <property type="match status" value="1"/>
</dbReference>
<feature type="transmembrane region" description="Helical" evidence="8">
    <location>
        <begin position="185"/>
        <end position="205"/>
    </location>
</feature>
<sequence length="234" mass="25153">MPAMLPWNFEGEASEPAQDPTMAPHKRQSYEEELANAITHGVGLVLSLIGWVGLLVLSGLAGGGGWDLAASAVFGGTLVFLYATSTLYHSVGTARLKRTLRILDHVAIFLLIAGTYTPFAGVLMREGWGWSVLALVWGIALAGLLFKLFSTHRFHPAATTLYLLMGWLGVLFADPMSAALPLGGLLLIVAGGLAYTIGVLFYGWHSLRYSHAIWHVFVLVGSACHYAAVVLYVL</sequence>
<feature type="binding site" evidence="7">
    <location>
        <position position="211"/>
    </location>
    <ligand>
        <name>Zn(2+)</name>
        <dbReference type="ChEBI" id="CHEBI:29105"/>
    </ligand>
</feature>
<dbReference type="NCBIfam" id="TIGR01065">
    <property type="entry name" value="hlyIII"/>
    <property type="match status" value="1"/>
</dbReference>
<proteinExistence type="inferred from homology"/>
<evidence type="ECO:0000256" key="4">
    <source>
        <dbReference type="ARBA" id="ARBA00022692"/>
    </source>
</evidence>
<keyword evidence="5 8" id="KW-1133">Transmembrane helix</keyword>
<evidence type="ECO:0000313" key="10">
    <source>
        <dbReference type="Proteomes" id="UP001155040"/>
    </source>
</evidence>
<comment type="caution">
    <text evidence="9">The sequence shown here is derived from an EMBL/GenBank/DDBJ whole genome shotgun (WGS) entry which is preliminary data.</text>
</comment>
<dbReference type="GO" id="GO:0140911">
    <property type="term" value="F:pore-forming activity"/>
    <property type="evidence" value="ECO:0007669"/>
    <property type="project" value="InterPro"/>
</dbReference>
<dbReference type="GO" id="GO:0005886">
    <property type="term" value="C:plasma membrane"/>
    <property type="evidence" value="ECO:0007669"/>
    <property type="project" value="UniProtKB-SubCell"/>
</dbReference>
<feature type="transmembrane region" description="Helical" evidence="8">
    <location>
        <begin position="102"/>
        <end position="122"/>
    </location>
</feature>
<dbReference type="AlphaFoldDB" id="A0A9X2UNI3"/>
<keyword evidence="7" id="KW-0479">Metal-binding</keyword>
<dbReference type="Pfam" id="PF03006">
    <property type="entry name" value="HlyIII"/>
    <property type="match status" value="1"/>
</dbReference>
<evidence type="ECO:0000256" key="3">
    <source>
        <dbReference type="ARBA" id="ARBA00022475"/>
    </source>
</evidence>
<dbReference type="InterPro" id="IPR005744">
    <property type="entry name" value="Hy-lIII"/>
</dbReference>
<organism evidence="9 10">
    <name type="scientific">Salinibacter ruber</name>
    <dbReference type="NCBI Taxonomy" id="146919"/>
    <lineage>
        <taxon>Bacteria</taxon>
        <taxon>Pseudomonadati</taxon>
        <taxon>Rhodothermota</taxon>
        <taxon>Rhodothermia</taxon>
        <taxon>Rhodothermales</taxon>
        <taxon>Salinibacteraceae</taxon>
        <taxon>Salinibacter</taxon>
    </lineage>
</organism>
<name>A0A9X2UNI3_9BACT</name>
<accession>A0A9X2UNI3</accession>
<feature type="transmembrane region" description="Helical" evidence="8">
    <location>
        <begin position="68"/>
        <end position="90"/>
    </location>
</feature>
<keyword evidence="6 8" id="KW-0472">Membrane</keyword>
<gene>
    <name evidence="9" type="ORF">GGQ01_002909</name>
</gene>
<keyword evidence="7" id="KW-0862">Zinc</keyword>
<keyword evidence="3" id="KW-1003">Cell membrane</keyword>
<comment type="similarity">
    <text evidence="2">Belongs to the UPF0073 (Hly-III) family.</text>
</comment>
<evidence type="ECO:0000256" key="5">
    <source>
        <dbReference type="ARBA" id="ARBA00022989"/>
    </source>
</evidence>
<evidence type="ECO:0000256" key="8">
    <source>
        <dbReference type="SAM" id="Phobius"/>
    </source>
</evidence>
<protein>
    <submittedName>
        <fullName evidence="9">Hemolysin III</fullName>
    </submittedName>
</protein>
<evidence type="ECO:0000256" key="7">
    <source>
        <dbReference type="PIRSR" id="PIRSR604254-1"/>
    </source>
</evidence>
<evidence type="ECO:0000313" key="9">
    <source>
        <dbReference type="EMBL" id="MCS4037822.1"/>
    </source>
</evidence>
<evidence type="ECO:0000256" key="1">
    <source>
        <dbReference type="ARBA" id="ARBA00004651"/>
    </source>
</evidence>
<feature type="transmembrane region" description="Helical" evidence="8">
    <location>
        <begin position="34"/>
        <end position="56"/>
    </location>
</feature>
<feature type="transmembrane region" description="Helical" evidence="8">
    <location>
        <begin position="212"/>
        <end position="233"/>
    </location>
</feature>
<keyword evidence="4 8" id="KW-0812">Transmembrane</keyword>
<feature type="binding site" evidence="7">
    <location>
        <position position="89"/>
    </location>
    <ligand>
        <name>Zn(2+)</name>
        <dbReference type="ChEBI" id="CHEBI:29105"/>
    </ligand>
</feature>
<comment type="subcellular location">
    <subcellularLocation>
        <location evidence="1">Cell membrane</location>
        <topology evidence="1">Multi-pass membrane protein</topology>
    </subcellularLocation>
</comment>
<evidence type="ECO:0000256" key="2">
    <source>
        <dbReference type="ARBA" id="ARBA00008488"/>
    </source>
</evidence>
<evidence type="ECO:0000256" key="6">
    <source>
        <dbReference type="ARBA" id="ARBA00023136"/>
    </source>
</evidence>